<evidence type="ECO:0000256" key="12">
    <source>
        <dbReference type="SAM" id="SignalP"/>
    </source>
</evidence>
<dbReference type="OrthoDB" id="9768177at2"/>
<dbReference type="FunFam" id="2.170.130.10:FF:000008">
    <property type="entry name" value="SusC/RagA family TonB-linked outer membrane protein"/>
    <property type="match status" value="1"/>
</dbReference>
<dbReference type="InterPro" id="IPR000531">
    <property type="entry name" value="Beta-barrel_TonB"/>
</dbReference>
<dbReference type="NCBIfam" id="TIGR04057">
    <property type="entry name" value="SusC_RagA_signa"/>
    <property type="match status" value="1"/>
</dbReference>
<dbReference type="Pfam" id="PF13715">
    <property type="entry name" value="CarbopepD_reg_2"/>
    <property type="match status" value="1"/>
</dbReference>
<evidence type="ECO:0000259" key="13">
    <source>
        <dbReference type="Pfam" id="PF00593"/>
    </source>
</evidence>
<dbReference type="AlphaFoldDB" id="A0A1H6W8G5"/>
<dbReference type="InterPro" id="IPR036942">
    <property type="entry name" value="Beta-barrel_TonB_sf"/>
</dbReference>
<protein>
    <submittedName>
        <fullName evidence="15">TonB-linked outer membrane protein, SusC/RagA family</fullName>
    </submittedName>
</protein>
<dbReference type="InterPro" id="IPR023997">
    <property type="entry name" value="TonB-dep_OMP_SusC/RagA_CS"/>
</dbReference>
<evidence type="ECO:0000256" key="1">
    <source>
        <dbReference type="ARBA" id="ARBA00004571"/>
    </source>
</evidence>
<dbReference type="STRING" id="1416801.SAMN05192553_102487"/>
<dbReference type="SUPFAM" id="SSF49464">
    <property type="entry name" value="Carboxypeptidase regulatory domain-like"/>
    <property type="match status" value="1"/>
</dbReference>
<keyword evidence="5 12" id="KW-0732">Signal</keyword>
<feature type="domain" description="TonB-dependent receptor plug" evidence="14">
    <location>
        <begin position="125"/>
        <end position="233"/>
    </location>
</feature>
<keyword evidence="9 10" id="KW-0998">Cell outer membrane</keyword>
<organism evidence="15 16">
    <name type="scientific">Cyclobacterium xiamenense</name>
    <dbReference type="NCBI Taxonomy" id="1297121"/>
    <lineage>
        <taxon>Bacteria</taxon>
        <taxon>Pseudomonadati</taxon>
        <taxon>Bacteroidota</taxon>
        <taxon>Cytophagia</taxon>
        <taxon>Cytophagales</taxon>
        <taxon>Cyclobacteriaceae</taxon>
        <taxon>Cyclobacterium</taxon>
    </lineage>
</organism>
<dbReference type="InterPro" id="IPR039426">
    <property type="entry name" value="TonB-dep_rcpt-like"/>
</dbReference>
<evidence type="ECO:0000256" key="8">
    <source>
        <dbReference type="ARBA" id="ARBA00023170"/>
    </source>
</evidence>
<keyword evidence="8" id="KW-0675">Receptor</keyword>
<dbReference type="InterPro" id="IPR012910">
    <property type="entry name" value="Plug_dom"/>
</dbReference>
<comment type="similarity">
    <text evidence="10 11">Belongs to the TonB-dependent receptor family.</text>
</comment>
<dbReference type="InterPro" id="IPR023996">
    <property type="entry name" value="TonB-dep_OMP_SusC/RagA"/>
</dbReference>
<dbReference type="SUPFAM" id="SSF56935">
    <property type="entry name" value="Porins"/>
    <property type="match status" value="1"/>
</dbReference>
<evidence type="ECO:0000313" key="16">
    <source>
        <dbReference type="Proteomes" id="UP000199403"/>
    </source>
</evidence>
<keyword evidence="7 10" id="KW-0472">Membrane</keyword>
<evidence type="ECO:0000256" key="7">
    <source>
        <dbReference type="ARBA" id="ARBA00023136"/>
    </source>
</evidence>
<dbReference type="PROSITE" id="PS52016">
    <property type="entry name" value="TONB_DEPENDENT_REC_3"/>
    <property type="match status" value="1"/>
</dbReference>
<evidence type="ECO:0000256" key="9">
    <source>
        <dbReference type="ARBA" id="ARBA00023237"/>
    </source>
</evidence>
<evidence type="ECO:0000256" key="4">
    <source>
        <dbReference type="ARBA" id="ARBA00022692"/>
    </source>
</evidence>
<evidence type="ECO:0000259" key="14">
    <source>
        <dbReference type="Pfam" id="PF07715"/>
    </source>
</evidence>
<evidence type="ECO:0000256" key="6">
    <source>
        <dbReference type="ARBA" id="ARBA00023077"/>
    </source>
</evidence>
<keyword evidence="6 11" id="KW-0798">TonB box</keyword>
<keyword evidence="4 10" id="KW-0812">Transmembrane</keyword>
<evidence type="ECO:0000256" key="10">
    <source>
        <dbReference type="PROSITE-ProRule" id="PRU01360"/>
    </source>
</evidence>
<gene>
    <name evidence="15" type="ORF">SAMN05192553_102487</name>
</gene>
<sequence length="1024" mass="113529">MKTSYQLLLRGIRGAVLAVLLVMTHSLFAQDAGQITGRVIASEDAEPLPGVSILVKGTTRGTVTNMDGEFAIQAASGETLTVSFIGFETREVAVTGGQTTYEISMEASIGDLGEVVVVGYGSQRKADITSAVSVINMENIGEVPTTNVTRLLQGQAAGVQVRQNSGRPGEEMEVTIRGIGSLGAGSQPLYVVDGFPVGTSLGQNLNPADIESMTVLKDAASTAIYGARGSNGVILITTKSAKEGTVNLDFVVNQGIQNVPDGRRTRMMNGPEFAQFKHDSFVDRIRYFEQREPALEEIPLEFRFPEQTTVSTDWFEEIMNQNARFQNYNATLSAGKGDIRSLVSVGYINQEGAVIETGFERFNVRANIDGKINEFISMGWNIAASHSREDYASTDGRSALIGRSLWADPRYPVYNEDGSFNTFIGGTHGVFGTANVVQELMEMERTRNENNLLTNGYLEFTFLKDFKFRTSVNAILENTDQKEFRPSTLAGPGFNQAPPREATLFQRRNEVLNIAADQLLSYNKILGNHRVEGLLGFSAQEETFKFLQGNGNEFANDQVRYLSAAIRQVSSSGEADWSLMAYFARANYSFNDKYLFSASFRREGSSRFGANNKWGNFPAFSAGWRISEESFMPQTNWITDLKLRASYGITGNNAIGNYSSLSNMRISNYVLGGAIANGQVLSNFANSNLGWEQSQQTDIGLDLAMFDNRLIFTAEYYNRLTDNMLLSVEMPVISGFTQSLDNVGQVQNRGLELALDYRTRISQLNLRSNLNLTINRNKVLEIRGENDEIWSGGFYSTYNVSQVGRPLAMLHGFRMVGIFNTEDEIEAWPTQDGAIPGTYKYFDANGDGVISYDQQDMIEIGNPHPAYILGFTLGGDYKAFDFNFMFTGAFDYDVFRNIEATTMNMDGVFNILQSGVNRWRSAENPGDGRGATTNTWKWQRESNSRYVYDATHVWLRNITLGYTVPKNPVLSNTRVFFSAENPFLFTSFPGTNPEINRRGGINIGVDDEAYPMPRTFTLGATIRF</sequence>
<dbReference type="InterPro" id="IPR008969">
    <property type="entry name" value="CarboxyPept-like_regulatory"/>
</dbReference>
<evidence type="ECO:0000256" key="11">
    <source>
        <dbReference type="RuleBase" id="RU003357"/>
    </source>
</evidence>
<keyword evidence="16" id="KW-1185">Reference proteome</keyword>
<reference evidence="16" key="1">
    <citation type="submission" date="2016-10" db="EMBL/GenBank/DDBJ databases">
        <authorList>
            <person name="Varghese N."/>
            <person name="Submissions S."/>
        </authorList>
    </citation>
    <scope>NUCLEOTIDE SEQUENCE [LARGE SCALE GENOMIC DNA]</scope>
    <source>
        <strain evidence="16">IBRC-M 10761</strain>
    </source>
</reference>
<dbReference type="GO" id="GO:0044718">
    <property type="term" value="P:siderophore transmembrane transport"/>
    <property type="evidence" value="ECO:0007669"/>
    <property type="project" value="TreeGrafter"/>
</dbReference>
<dbReference type="EMBL" id="FNZH01000002">
    <property type="protein sequence ID" value="SEJ12036.1"/>
    <property type="molecule type" value="Genomic_DNA"/>
</dbReference>
<dbReference type="Gene3D" id="2.170.130.10">
    <property type="entry name" value="TonB-dependent receptor, plug domain"/>
    <property type="match status" value="1"/>
</dbReference>
<name>A0A1H6W8G5_9BACT</name>
<evidence type="ECO:0000256" key="2">
    <source>
        <dbReference type="ARBA" id="ARBA00022448"/>
    </source>
</evidence>
<accession>A0A1H6W8G5</accession>
<comment type="subcellular location">
    <subcellularLocation>
        <location evidence="1 10">Cell outer membrane</location>
        <topology evidence="1 10">Multi-pass membrane protein</topology>
    </subcellularLocation>
</comment>
<dbReference type="Pfam" id="PF07715">
    <property type="entry name" value="Plug"/>
    <property type="match status" value="1"/>
</dbReference>
<dbReference type="PANTHER" id="PTHR30069">
    <property type="entry name" value="TONB-DEPENDENT OUTER MEMBRANE RECEPTOR"/>
    <property type="match status" value="1"/>
</dbReference>
<dbReference type="Pfam" id="PF00593">
    <property type="entry name" value="TonB_dep_Rec_b-barrel"/>
    <property type="match status" value="1"/>
</dbReference>
<evidence type="ECO:0000256" key="5">
    <source>
        <dbReference type="ARBA" id="ARBA00022729"/>
    </source>
</evidence>
<keyword evidence="2 10" id="KW-0813">Transport</keyword>
<dbReference type="InterPro" id="IPR037066">
    <property type="entry name" value="Plug_dom_sf"/>
</dbReference>
<proteinExistence type="inferred from homology"/>
<dbReference type="Gene3D" id="2.40.170.20">
    <property type="entry name" value="TonB-dependent receptor, beta-barrel domain"/>
    <property type="match status" value="1"/>
</dbReference>
<evidence type="ECO:0000256" key="3">
    <source>
        <dbReference type="ARBA" id="ARBA00022452"/>
    </source>
</evidence>
<dbReference type="GO" id="GO:0015344">
    <property type="term" value="F:siderophore uptake transmembrane transporter activity"/>
    <property type="evidence" value="ECO:0007669"/>
    <property type="project" value="TreeGrafter"/>
</dbReference>
<dbReference type="PANTHER" id="PTHR30069:SF29">
    <property type="entry name" value="HEMOGLOBIN AND HEMOGLOBIN-HAPTOGLOBIN-BINDING PROTEIN 1-RELATED"/>
    <property type="match status" value="1"/>
</dbReference>
<feature type="domain" description="TonB-dependent receptor-like beta-barrel" evidence="13">
    <location>
        <begin position="410"/>
        <end position="806"/>
    </location>
</feature>
<dbReference type="Gene3D" id="2.60.40.1120">
    <property type="entry name" value="Carboxypeptidase-like, regulatory domain"/>
    <property type="match status" value="1"/>
</dbReference>
<dbReference type="Proteomes" id="UP000199403">
    <property type="component" value="Unassembled WGS sequence"/>
</dbReference>
<keyword evidence="3 10" id="KW-1134">Transmembrane beta strand</keyword>
<dbReference type="NCBIfam" id="TIGR04056">
    <property type="entry name" value="OMP_RagA_SusC"/>
    <property type="match status" value="1"/>
</dbReference>
<feature type="signal peptide" evidence="12">
    <location>
        <begin position="1"/>
        <end position="29"/>
    </location>
</feature>
<evidence type="ECO:0000313" key="15">
    <source>
        <dbReference type="EMBL" id="SEJ12036.1"/>
    </source>
</evidence>
<dbReference type="RefSeq" id="WP_092171458.1">
    <property type="nucleotide sequence ID" value="NZ_FNZH01000002.1"/>
</dbReference>
<dbReference type="GO" id="GO:0009279">
    <property type="term" value="C:cell outer membrane"/>
    <property type="evidence" value="ECO:0007669"/>
    <property type="project" value="UniProtKB-SubCell"/>
</dbReference>
<feature type="chain" id="PRO_5011582078" evidence="12">
    <location>
        <begin position="30"/>
        <end position="1024"/>
    </location>
</feature>